<name>A0A7Z7BKR0_9BURK</name>
<sequence>MATPVLRMDLINAIDEAHEAGFQLGYASIDELMCIVDYMITYAPPFSESSLIHCPLNALLDWPMCMPSGYALFRDPALNAQLRRVLTYWSGFPSGPYSRTHLNADAPGGWLSAEADAKIGLSQFLCDPNEAYWGFPSWNGFFTHQFRP</sequence>
<accession>A0A7Z7BKR0</accession>
<evidence type="ECO:0000259" key="1">
    <source>
        <dbReference type="Pfam" id="PF12588"/>
    </source>
</evidence>
<dbReference type="AlphaFoldDB" id="A0A7Z7BKR0"/>
<comment type="caution">
    <text evidence="2">The sequence shown here is derived from an EMBL/GenBank/DDBJ whole genome shotgun (WGS) entry which is preliminary data.</text>
</comment>
<dbReference type="Pfam" id="PF12588">
    <property type="entry name" value="PSDC"/>
    <property type="match status" value="1"/>
</dbReference>
<evidence type="ECO:0000313" key="3">
    <source>
        <dbReference type="Proteomes" id="UP000198900"/>
    </source>
</evidence>
<dbReference type="InterPro" id="IPR022237">
    <property type="entry name" value="PsiD-like"/>
</dbReference>
<keyword evidence="3" id="KW-1185">Reference proteome</keyword>
<reference evidence="2" key="1">
    <citation type="submission" date="2016-10" db="EMBL/GenBank/DDBJ databases">
        <authorList>
            <person name="Varghese N."/>
            <person name="Submissions S."/>
        </authorList>
    </citation>
    <scope>NUCLEOTIDE SEQUENCE [LARGE SCALE GENOMIC DNA]</scope>
    <source>
        <strain evidence="2">YR281</strain>
    </source>
</reference>
<dbReference type="EMBL" id="FNDI01000054">
    <property type="protein sequence ID" value="SDJ47937.1"/>
    <property type="molecule type" value="Genomic_DNA"/>
</dbReference>
<feature type="domain" description="L-tryptophan decarboxylase PsiD-like" evidence="1">
    <location>
        <begin position="3"/>
        <end position="118"/>
    </location>
</feature>
<protein>
    <submittedName>
        <fullName evidence="2">Phophatidylserine decarboxylase</fullName>
    </submittedName>
</protein>
<organism evidence="2 3">
    <name type="scientific">Paraburkholderia steynii</name>
    <dbReference type="NCBI Taxonomy" id="1245441"/>
    <lineage>
        <taxon>Bacteria</taxon>
        <taxon>Pseudomonadati</taxon>
        <taxon>Pseudomonadota</taxon>
        <taxon>Betaproteobacteria</taxon>
        <taxon>Burkholderiales</taxon>
        <taxon>Burkholderiaceae</taxon>
        <taxon>Paraburkholderia</taxon>
    </lineage>
</organism>
<dbReference type="Proteomes" id="UP000198900">
    <property type="component" value="Unassembled WGS sequence"/>
</dbReference>
<evidence type="ECO:0000313" key="2">
    <source>
        <dbReference type="EMBL" id="SDJ47937.1"/>
    </source>
</evidence>
<proteinExistence type="predicted"/>
<gene>
    <name evidence="2" type="ORF">SAMN04487926_1544</name>
</gene>